<evidence type="ECO:0000313" key="4">
    <source>
        <dbReference type="EMBL" id="GMH51732.1"/>
    </source>
</evidence>
<dbReference type="Proteomes" id="UP001165085">
    <property type="component" value="Unassembled WGS sequence"/>
</dbReference>
<dbReference type="PANTHER" id="PTHR46967">
    <property type="entry name" value="INSULIN-LIKE GROWTH FACTOR BINDING PROTEIN,N-TERMINAL"/>
    <property type="match status" value="1"/>
</dbReference>
<dbReference type="Pfam" id="PF01852">
    <property type="entry name" value="START"/>
    <property type="match status" value="1"/>
</dbReference>
<dbReference type="SMART" id="SM01411">
    <property type="entry name" value="Ephrin_rec_like"/>
    <property type="match status" value="12"/>
</dbReference>
<dbReference type="InterPro" id="IPR011641">
    <property type="entry name" value="Tyr-kin_ephrin_A/B_rcpt-like"/>
</dbReference>
<feature type="transmembrane region" description="Helical" evidence="1">
    <location>
        <begin position="1885"/>
        <end position="1903"/>
    </location>
</feature>
<dbReference type="Pfam" id="PF07699">
    <property type="entry name" value="Ephrin_rec_like"/>
    <property type="match status" value="1"/>
</dbReference>
<dbReference type="CDD" id="cd00177">
    <property type="entry name" value="START"/>
    <property type="match status" value="1"/>
</dbReference>
<evidence type="ECO:0000256" key="2">
    <source>
        <dbReference type="SAM" id="SignalP"/>
    </source>
</evidence>
<dbReference type="InterPro" id="IPR023393">
    <property type="entry name" value="START-like_dom_sf"/>
</dbReference>
<dbReference type="PROSITE" id="PS50848">
    <property type="entry name" value="START"/>
    <property type="match status" value="1"/>
</dbReference>
<evidence type="ECO:0000256" key="1">
    <source>
        <dbReference type="SAM" id="Phobius"/>
    </source>
</evidence>
<feature type="transmembrane region" description="Helical" evidence="1">
    <location>
        <begin position="1995"/>
        <end position="2016"/>
    </location>
</feature>
<dbReference type="CDD" id="cd00185">
    <property type="entry name" value="TNFRSF"/>
    <property type="match status" value="1"/>
</dbReference>
<keyword evidence="1" id="KW-0472">Membrane</keyword>
<feature type="transmembrane region" description="Helical" evidence="1">
    <location>
        <begin position="1833"/>
        <end position="1855"/>
    </location>
</feature>
<accession>A0A9W6ZC48</accession>
<keyword evidence="5" id="KW-1185">Reference proteome</keyword>
<feature type="domain" description="START" evidence="3">
    <location>
        <begin position="2131"/>
        <end position="2301"/>
    </location>
</feature>
<keyword evidence="1" id="KW-1133">Transmembrane helix</keyword>
<dbReference type="SUPFAM" id="SSF49899">
    <property type="entry name" value="Concanavalin A-like lectins/glucanases"/>
    <property type="match status" value="4"/>
</dbReference>
<comment type="caution">
    <text evidence="4">The sequence shown here is derived from an EMBL/GenBank/DDBJ whole genome shotgun (WGS) entry which is preliminary data.</text>
</comment>
<dbReference type="EMBL" id="BRXY01000005">
    <property type="protein sequence ID" value="GMH51732.1"/>
    <property type="molecule type" value="Genomic_DNA"/>
</dbReference>
<keyword evidence="2" id="KW-0732">Signal</keyword>
<dbReference type="InterPro" id="IPR009030">
    <property type="entry name" value="Growth_fac_rcpt_cys_sf"/>
</dbReference>
<dbReference type="OrthoDB" id="413581at2759"/>
<feature type="transmembrane region" description="Helical" evidence="1">
    <location>
        <begin position="1965"/>
        <end position="1983"/>
    </location>
</feature>
<name>A0A9W6ZC48_9STRA</name>
<reference evidence="5" key="1">
    <citation type="journal article" date="2023" name="Commun. Biol.">
        <title>Genome analysis of Parmales, the sister group of diatoms, reveals the evolutionary specialization of diatoms from phago-mixotrophs to photoautotrophs.</title>
        <authorList>
            <person name="Ban H."/>
            <person name="Sato S."/>
            <person name="Yoshikawa S."/>
            <person name="Yamada K."/>
            <person name="Nakamura Y."/>
            <person name="Ichinomiya M."/>
            <person name="Sato N."/>
            <person name="Blanc-Mathieu R."/>
            <person name="Endo H."/>
            <person name="Kuwata A."/>
            <person name="Ogata H."/>
        </authorList>
    </citation>
    <scope>NUCLEOTIDE SEQUENCE [LARGE SCALE GENOMIC DNA]</scope>
    <source>
        <strain evidence="5">NIES 3701</strain>
    </source>
</reference>
<organism evidence="4 5">
    <name type="scientific">Triparma strigata</name>
    <dbReference type="NCBI Taxonomy" id="1606541"/>
    <lineage>
        <taxon>Eukaryota</taxon>
        <taxon>Sar</taxon>
        <taxon>Stramenopiles</taxon>
        <taxon>Ochrophyta</taxon>
        <taxon>Bolidophyceae</taxon>
        <taxon>Parmales</taxon>
        <taxon>Triparmaceae</taxon>
        <taxon>Triparma</taxon>
    </lineage>
</organism>
<sequence length="2384" mass="262536">MIKLQSAGSAHCPRRSIFSRVVVNAILMLLLVVHVHADATDPNHAWDFRGCEEGQEVPTIVDIGGQDATPNNGPTCSPNGVSLDGTDDFFNIPGWSWGGTTSFAAYVKYHSRNSWNRIIDFGNGKENNNVLLCNYGGTSKITWSVWQESSDKLVSDSNFDSSSWTHVVATVKGNTMKIYKNGVLVGTQIDGHEPNVLTRDHHYIGANPNWAHYPGYFHGTIAYVKMWHDVELQQSDVTDLYAPHNSAHHFWDFRGACSEDLPATDSIAGDLVATPLHGSTCGDDGVNLDGNSNYADIDDWEWGGPVSIEVYVKYNSFNGYSRVFDFSNGVDSDNVLLSNFGTSSAILWSARQGNTQKLLSTSNFDSSTWTHVVVTVLDTTMKIYKNGVLAGTKTDGWEPKVLTRSQHWLGRSAWPSDGYFEGTIAYVKMWHGVELQQSDVTDLYAPHNTAHHFWDFRGACTEGIPDTVTDSVAGDLLATPVNEPACGLDGIRLDGNNDYVDIDDWEWGGTTSIELFVKYDNFNHYSVVFEFGSGASSDNVYLNNIGTSSTIGLYVFQGSTWKGLTSSNWVSSSWTHMVLTVSDNTMKAYKNGVLVGTKTDGLEPNVLTRTSHIIGAANWEGINYFMDGTIAYLKIWHGVELQQSDVTKLYAPHNIAHHFWDFRGACSEDSPVVDSIAGNLIATPKYGATCGADGISLDGIDDYVDVDDWEWGGATTIEVYVKYDSFSWYSRVLDFSNGKDSDNVYLSTYDNFPKIEWSIRQGDVPEFFEAGEWDQFYWTHVVVTVKGNTMNITKNGILAGSETDGGHEPNVITRTNHLIGASNWDGVSRHFHGSIAYIKMWHNAELSEADITELYTARRATRCPNPTPDSPCDNCDAGKYASPSKIFPQCIPCVPGRYSDEERATSVEVCQPCAAGKANPTAGATSIEACQDCVEGKYSDTAASESCTNCEPGKYQDNKAPSSTSCLACVAGKFSHLVGSNSETACSICEAGTYQSNPGSSSCLICSAGKYLPDQARSVEAHDSIQSCINCHPGTYLDDNATDASKHDAARDCLDCPAGKYSDDTTGEHTCHLCPVGKSSPQGASICGATDQQDCFEGTYQPNASQPECSPCVKGKYQQSRAQLTCEPCEAGYFCPERTVNPIQCGSVALYCPTNSSVVNPATEGYYTIPGTEKAELIRKSQQLCEVGYACVGGLKVFCNGVGEYSDEKGLAVCKTAPAGHKPKSPTDRTNITKCAKGTYSLGGVDVCTLCAGDGQYSDEEGLPACKIAAAGNKPNGGRTGVEKCAAGRYSIGAKDGCETCSPGQFSDKDGASSCKTSPPGYYPNDDRTNVTKCEVGKFSHAGSAVCTRCSEEGQYTDKEGSESCKPAPPGYRPYGNNTGIAKCEIGKYSLGGKNNCTRCAGEGLYADEEGLSACKYAPPGFKPNSDRTDTSQCEIGKFSFGGKTNCTSCEKGTHPAENFTHCIPCPQYMEFNETQGKCVCKKSFEVDNSDRKSCTCAPGFTLAGEKCKQCDEGRYKATQGVRSCNVCDVEYIEGAFKSLVGSDRTSNTSCACGKGSFRDIRESGEGTSNLNWRCQDCEDHEKEIHAEMIKCDKPGLTIENLPLEKGYWRSTWEKLEPTHEIEECDLPEHCDGNDNMTNCAEGHHGPICSVCERNENVTYSKNAVGICKKCASSELTIGFYIVCGVLSCICFVLVLRKVFGIKKISVTAISEEIKMATSDEEHWTKRYRTKAKILTSFYQIIASLPDTLSIAFPDVYRQFISVVTTIFNVDFFDLISAGCILPSSVYGFYGSFLFTTITPIVISAILVLVTFFQLKMTRLEEVRSKLKASRFFIFYGLLYFVFSSTTRTAFSAFLCKSYSSDPKFYLNADRSIDCYSDDHIGFKWVAGLMILIFPVGIPALFFEQLWTHRHAIQDGKTRDSNPDLKHIIFLWRDYRPEFWWFEVYECLRRLSFIGMLVVFESGSAGQLITSMILAFISILVYAKLKPFVEAEDNYIAEASTISIFLTIIAAIMIELDSSFLTNENNSTAFGVILILVQAFIFVVVIVGVLFAPIMNFMGKLTRKHIHDAPLKGMGEQVAYDVDLFFDYFKELAESDEAKAKWMKLEPKHWADKKQVQETKAWLAETGVIGEWRCSTGNGHIDQVRATYSVHCDVECLMASVNSIKEAHAASVGSFLYVIDKGKDKRGDQWMQKYKAIRLPWPMRQRDIVYTEHQRVDEEDTYVFSRSSRDLDEATKEMSVHMGRIRADMKLCGYKLHPVDEGTTEVTFLLSIDLGGPFGKVDYFNRKLGGRYMKGVVDMHRLHVEKSRREGVLSDPPLPLPLLSKAIAKLGDKRPSLVTSPMFTGMKNTDTTIEDGLNIEMGRMIKKTAGVVDTEDNDENLFSM</sequence>
<feature type="transmembrane region" description="Helical" evidence="1">
    <location>
        <begin position="2028"/>
        <end position="2054"/>
    </location>
</feature>
<feature type="chain" id="PRO_5040873130" description="START domain-containing protein" evidence="2">
    <location>
        <begin position="38"/>
        <end position="2384"/>
    </location>
</feature>
<dbReference type="Pfam" id="PF13385">
    <property type="entry name" value="Laminin_G_3"/>
    <property type="match status" value="4"/>
</dbReference>
<dbReference type="InterPro" id="IPR002913">
    <property type="entry name" value="START_lipid-bd_dom"/>
</dbReference>
<dbReference type="Gene3D" id="2.60.120.200">
    <property type="match status" value="4"/>
</dbReference>
<dbReference type="PANTHER" id="PTHR46967:SF2">
    <property type="entry name" value="SUSHI, VON WILLEBRAND FACTOR TYPE A, EGF AND PENTRAXIN DOMAIN-CONTAINING PROTEIN 1-LIKE"/>
    <property type="match status" value="1"/>
</dbReference>
<gene>
    <name evidence="4" type="ORF">TrST_g11026</name>
</gene>
<proteinExistence type="predicted"/>
<feature type="transmembrane region" description="Helical" evidence="1">
    <location>
        <begin position="1678"/>
        <end position="1696"/>
    </location>
</feature>
<dbReference type="SUPFAM" id="SSF57184">
    <property type="entry name" value="Growth factor receptor domain"/>
    <property type="match status" value="2"/>
</dbReference>
<dbReference type="InterPro" id="IPR013320">
    <property type="entry name" value="ConA-like_dom_sf"/>
</dbReference>
<keyword evidence="1" id="KW-0812">Transmembrane</keyword>
<evidence type="ECO:0000259" key="3">
    <source>
        <dbReference type="PROSITE" id="PS50848"/>
    </source>
</evidence>
<protein>
    <recommendedName>
        <fullName evidence="3">START domain-containing protein</fullName>
    </recommendedName>
</protein>
<feature type="signal peptide" evidence="2">
    <location>
        <begin position="1"/>
        <end position="37"/>
    </location>
</feature>
<dbReference type="SUPFAM" id="SSF55961">
    <property type="entry name" value="Bet v1-like"/>
    <property type="match status" value="1"/>
</dbReference>
<feature type="transmembrane region" description="Helical" evidence="1">
    <location>
        <begin position="1790"/>
        <end position="1813"/>
    </location>
</feature>
<dbReference type="Gene3D" id="3.30.530.20">
    <property type="match status" value="1"/>
</dbReference>
<evidence type="ECO:0000313" key="5">
    <source>
        <dbReference type="Proteomes" id="UP001165085"/>
    </source>
</evidence>
<dbReference type="GO" id="GO:0008289">
    <property type="term" value="F:lipid binding"/>
    <property type="evidence" value="ECO:0007669"/>
    <property type="project" value="InterPro"/>
</dbReference>
<dbReference type="Gene3D" id="2.10.50.10">
    <property type="entry name" value="Tumor Necrosis Factor Receptor, subunit A, domain 2"/>
    <property type="match status" value="4"/>
</dbReference>